<protein>
    <submittedName>
        <fullName evidence="1">Uncharacterized protein</fullName>
    </submittedName>
</protein>
<gene>
    <name evidence="1" type="ORF">APX70_200457</name>
</gene>
<organism evidence="1 2">
    <name type="scientific">Pseudomonas syringae pv. maculicola</name>
    <dbReference type="NCBI Taxonomy" id="59511"/>
    <lineage>
        <taxon>Bacteria</taxon>
        <taxon>Pseudomonadati</taxon>
        <taxon>Pseudomonadota</taxon>
        <taxon>Gammaproteobacteria</taxon>
        <taxon>Pseudomonadales</taxon>
        <taxon>Pseudomonadaceae</taxon>
        <taxon>Pseudomonas</taxon>
    </lineage>
</organism>
<proteinExistence type="predicted"/>
<accession>A0A3M2V2X2</accession>
<sequence>MRIQSGGEISDVLCGLDHHRTWRIEPAVVISRTRYFAHLRGIKQLETLADPFERSRVVAVQPFAALCSRSVDLA</sequence>
<dbReference type="AlphaFoldDB" id="A0A3M2V2X2"/>
<evidence type="ECO:0000313" key="1">
    <source>
        <dbReference type="EMBL" id="RML33443.1"/>
    </source>
</evidence>
<dbReference type="Proteomes" id="UP000282378">
    <property type="component" value="Unassembled WGS sequence"/>
</dbReference>
<name>A0A3M2V2X2_PSEYM</name>
<dbReference type="EMBL" id="RBNL01004354">
    <property type="protein sequence ID" value="RML33443.1"/>
    <property type="molecule type" value="Genomic_DNA"/>
</dbReference>
<evidence type="ECO:0000313" key="2">
    <source>
        <dbReference type="Proteomes" id="UP000282378"/>
    </source>
</evidence>
<comment type="caution">
    <text evidence="1">The sequence shown here is derived from an EMBL/GenBank/DDBJ whole genome shotgun (WGS) entry which is preliminary data.</text>
</comment>
<reference evidence="1 2" key="1">
    <citation type="submission" date="2018-08" db="EMBL/GenBank/DDBJ databases">
        <title>Recombination of ecologically and evolutionarily significant loci maintains genetic cohesion in the Pseudomonas syringae species complex.</title>
        <authorList>
            <person name="Dillon M."/>
            <person name="Thakur S."/>
            <person name="Almeida R.N.D."/>
            <person name="Weir B.S."/>
            <person name="Guttman D.S."/>
        </authorList>
    </citation>
    <scope>NUCLEOTIDE SEQUENCE [LARGE SCALE GENOMIC DNA]</scope>
    <source>
        <strain evidence="1 2">88_10</strain>
    </source>
</reference>